<reference evidence="2 3" key="1">
    <citation type="submission" date="2019-04" db="EMBL/GenBank/DDBJ databases">
        <title>An improved genome assembly and genetic linkage map for asparagus bean, Vigna unguiculata ssp. sesquipedialis.</title>
        <authorList>
            <person name="Xia Q."/>
            <person name="Zhang R."/>
            <person name="Dong Y."/>
        </authorList>
    </citation>
    <scope>NUCLEOTIDE SEQUENCE [LARGE SCALE GENOMIC DNA]</scope>
    <source>
        <tissue evidence="2">Leaf</tissue>
    </source>
</reference>
<proteinExistence type="predicted"/>
<accession>A0A4D6NKD6</accession>
<keyword evidence="3" id="KW-1185">Reference proteome</keyword>
<organism evidence="2 3">
    <name type="scientific">Vigna unguiculata</name>
    <name type="common">Cowpea</name>
    <dbReference type="NCBI Taxonomy" id="3917"/>
    <lineage>
        <taxon>Eukaryota</taxon>
        <taxon>Viridiplantae</taxon>
        <taxon>Streptophyta</taxon>
        <taxon>Embryophyta</taxon>
        <taxon>Tracheophyta</taxon>
        <taxon>Spermatophyta</taxon>
        <taxon>Magnoliopsida</taxon>
        <taxon>eudicotyledons</taxon>
        <taxon>Gunneridae</taxon>
        <taxon>Pentapetalae</taxon>
        <taxon>rosids</taxon>
        <taxon>fabids</taxon>
        <taxon>Fabales</taxon>
        <taxon>Fabaceae</taxon>
        <taxon>Papilionoideae</taxon>
        <taxon>50 kb inversion clade</taxon>
        <taxon>NPAAA clade</taxon>
        <taxon>indigoferoid/millettioid clade</taxon>
        <taxon>Phaseoleae</taxon>
        <taxon>Vigna</taxon>
    </lineage>
</organism>
<evidence type="ECO:0000313" key="2">
    <source>
        <dbReference type="EMBL" id="QCE14220.1"/>
    </source>
</evidence>
<gene>
    <name evidence="2" type="ORF">DEO72_LG11g1219</name>
</gene>
<dbReference type="EMBL" id="CP039355">
    <property type="protein sequence ID" value="QCE14220.1"/>
    <property type="molecule type" value="Genomic_DNA"/>
</dbReference>
<dbReference type="AlphaFoldDB" id="A0A4D6NKD6"/>
<feature type="compositionally biased region" description="Basic residues" evidence="1">
    <location>
        <begin position="41"/>
        <end position="58"/>
    </location>
</feature>
<evidence type="ECO:0000256" key="1">
    <source>
        <dbReference type="SAM" id="MobiDB-lite"/>
    </source>
</evidence>
<sequence length="58" mass="6527">MVAATLATNLAVGHRIASPSRHLVADHHRTSSFAQQQPPSTRRRTFPPSRLHHLRPQQ</sequence>
<dbReference type="Proteomes" id="UP000501690">
    <property type="component" value="Linkage Group LG11"/>
</dbReference>
<feature type="region of interest" description="Disordered" evidence="1">
    <location>
        <begin position="21"/>
        <end position="58"/>
    </location>
</feature>
<name>A0A4D6NKD6_VIGUN</name>
<protein>
    <submittedName>
        <fullName evidence="2">Uncharacterized protein</fullName>
    </submittedName>
</protein>
<evidence type="ECO:0000313" key="3">
    <source>
        <dbReference type="Proteomes" id="UP000501690"/>
    </source>
</evidence>